<evidence type="ECO:0000256" key="2">
    <source>
        <dbReference type="SAM" id="SignalP"/>
    </source>
</evidence>
<comment type="caution">
    <text evidence="3">The sequence shown here is derived from an EMBL/GenBank/DDBJ whole genome shotgun (WGS) entry which is preliminary data.</text>
</comment>
<proteinExistence type="predicted"/>
<keyword evidence="4" id="KW-1185">Reference proteome</keyword>
<sequence>MASFQLLTSFLLVFLLSVSLAKKEDEQRDAGTKAESTGETGLPMPEPATTTDPCIDAVDEYQCRITKEPTTTDEPPMTARPCGCGCSSSPCGCGGGVYGNWYRLRPGCCYSVRLNGPSPYGCPRYGAYMPYRNYGFPAYFSRFY</sequence>
<feature type="signal peptide" evidence="2">
    <location>
        <begin position="1"/>
        <end position="21"/>
    </location>
</feature>
<name>A0ABR1DCZ6_NECAM</name>
<dbReference type="EMBL" id="JAVFWL010000004">
    <property type="protein sequence ID" value="KAK6748371.1"/>
    <property type="molecule type" value="Genomic_DNA"/>
</dbReference>
<evidence type="ECO:0000256" key="1">
    <source>
        <dbReference type="SAM" id="MobiDB-lite"/>
    </source>
</evidence>
<dbReference type="Proteomes" id="UP001303046">
    <property type="component" value="Unassembled WGS sequence"/>
</dbReference>
<feature type="region of interest" description="Disordered" evidence="1">
    <location>
        <begin position="25"/>
        <end position="53"/>
    </location>
</feature>
<gene>
    <name evidence="3" type="primary">Necator_chrIV.g14455</name>
    <name evidence="3" type="ORF">RB195_001161</name>
</gene>
<evidence type="ECO:0000313" key="3">
    <source>
        <dbReference type="EMBL" id="KAK6748371.1"/>
    </source>
</evidence>
<reference evidence="3 4" key="1">
    <citation type="submission" date="2023-08" db="EMBL/GenBank/DDBJ databases">
        <title>A Necator americanus chromosomal reference genome.</title>
        <authorList>
            <person name="Ilik V."/>
            <person name="Petrzelkova K.J."/>
            <person name="Pardy F."/>
            <person name="Fuh T."/>
            <person name="Niatou-Singa F.S."/>
            <person name="Gouil Q."/>
            <person name="Baker L."/>
            <person name="Ritchie M.E."/>
            <person name="Jex A.R."/>
            <person name="Gazzola D."/>
            <person name="Li H."/>
            <person name="Toshio Fujiwara R."/>
            <person name="Zhan B."/>
            <person name="Aroian R.V."/>
            <person name="Pafco B."/>
            <person name="Schwarz E.M."/>
        </authorList>
    </citation>
    <scope>NUCLEOTIDE SEQUENCE [LARGE SCALE GENOMIC DNA]</scope>
    <source>
        <strain evidence="3 4">Aroian</strain>
        <tissue evidence="3">Whole animal</tissue>
    </source>
</reference>
<keyword evidence="2" id="KW-0732">Signal</keyword>
<evidence type="ECO:0000313" key="4">
    <source>
        <dbReference type="Proteomes" id="UP001303046"/>
    </source>
</evidence>
<feature type="chain" id="PRO_5045992368" evidence="2">
    <location>
        <begin position="22"/>
        <end position="144"/>
    </location>
</feature>
<accession>A0ABR1DCZ6</accession>
<protein>
    <submittedName>
        <fullName evidence="3">Uncharacterized protein</fullName>
    </submittedName>
</protein>
<organism evidence="3 4">
    <name type="scientific">Necator americanus</name>
    <name type="common">Human hookworm</name>
    <dbReference type="NCBI Taxonomy" id="51031"/>
    <lineage>
        <taxon>Eukaryota</taxon>
        <taxon>Metazoa</taxon>
        <taxon>Ecdysozoa</taxon>
        <taxon>Nematoda</taxon>
        <taxon>Chromadorea</taxon>
        <taxon>Rhabditida</taxon>
        <taxon>Rhabditina</taxon>
        <taxon>Rhabditomorpha</taxon>
        <taxon>Strongyloidea</taxon>
        <taxon>Ancylostomatidae</taxon>
        <taxon>Bunostominae</taxon>
        <taxon>Necator</taxon>
    </lineage>
</organism>